<reference evidence="1" key="1">
    <citation type="journal article" date="2014" name="Front. Microbiol.">
        <title>High frequency of phylogenetically diverse reductive dehalogenase-homologous genes in deep subseafloor sedimentary metagenomes.</title>
        <authorList>
            <person name="Kawai M."/>
            <person name="Futagami T."/>
            <person name="Toyoda A."/>
            <person name="Takaki Y."/>
            <person name="Nishi S."/>
            <person name="Hori S."/>
            <person name="Arai W."/>
            <person name="Tsubouchi T."/>
            <person name="Morono Y."/>
            <person name="Uchiyama I."/>
            <person name="Ito T."/>
            <person name="Fujiyama A."/>
            <person name="Inagaki F."/>
            <person name="Takami H."/>
        </authorList>
    </citation>
    <scope>NUCLEOTIDE SEQUENCE</scope>
    <source>
        <strain evidence="1">Expedition CK06-06</strain>
    </source>
</reference>
<protein>
    <submittedName>
        <fullName evidence="1">Uncharacterized protein</fullName>
    </submittedName>
</protein>
<name>X1LJ44_9ZZZZ</name>
<comment type="caution">
    <text evidence="1">The sequence shown here is derived from an EMBL/GenBank/DDBJ whole genome shotgun (WGS) entry which is preliminary data.</text>
</comment>
<dbReference type="EMBL" id="BARV01005963">
    <property type="protein sequence ID" value="GAI05861.1"/>
    <property type="molecule type" value="Genomic_DNA"/>
</dbReference>
<evidence type="ECO:0000313" key="1">
    <source>
        <dbReference type="EMBL" id="GAI05861.1"/>
    </source>
</evidence>
<sequence>MWIPYYESGELKIHSFDSDTVVGEVPFTTVPSQWARDQYVKTHQAGINNAGDLFIYDSDTITLFNVATVANNRCSVSETGEVIAAGKHPEGGNKWCFWIIEAPYQDSITPYEYDHDNNYPLIHVASNNEWFFLFFKSGATVNGVAILKSTLNGTPTIYKQTFSGYSRFAILAPRWTANYCYLHSNDGYDPSRTWMWNVPANSVCTYYNHHLGAYGALLRCQSFHNGTKAVDYIFQPRTTYDERFLMQEHDCAVNIQTVGSRWHTKVSTDFYNEGIVLINGSSVSWVARKWTVNAGLTLIGTRAFPWLGYGSYNRWWYTTSCDTVGARVAQVFSYSEAYPPGYIYDNIYITDDMDSEDPTHRVTLGPYPNRYISWSSQKIGFS</sequence>
<dbReference type="AlphaFoldDB" id="X1LJ44"/>
<accession>X1LJ44</accession>
<proteinExistence type="predicted"/>
<organism evidence="1">
    <name type="scientific">marine sediment metagenome</name>
    <dbReference type="NCBI Taxonomy" id="412755"/>
    <lineage>
        <taxon>unclassified sequences</taxon>
        <taxon>metagenomes</taxon>
        <taxon>ecological metagenomes</taxon>
    </lineage>
</organism>
<gene>
    <name evidence="1" type="ORF">S06H3_12151</name>
</gene>